<evidence type="ECO:0000256" key="15">
    <source>
        <dbReference type="ARBA" id="ARBA00023306"/>
    </source>
</evidence>
<dbReference type="Proteomes" id="UP000799539">
    <property type="component" value="Unassembled WGS sequence"/>
</dbReference>
<dbReference type="Pfam" id="PF08651">
    <property type="entry name" value="DASH_Duo1"/>
    <property type="match status" value="1"/>
</dbReference>
<evidence type="ECO:0000256" key="8">
    <source>
        <dbReference type="ARBA" id="ARBA00022701"/>
    </source>
</evidence>
<reference evidence="20" key="1">
    <citation type="journal article" date="2020" name="Stud. Mycol.">
        <title>101 Dothideomycetes genomes: a test case for predicting lifestyles and emergence of pathogens.</title>
        <authorList>
            <person name="Haridas S."/>
            <person name="Albert R."/>
            <person name="Binder M."/>
            <person name="Bloem J."/>
            <person name="Labutti K."/>
            <person name="Salamov A."/>
            <person name="Andreopoulos B."/>
            <person name="Baker S."/>
            <person name="Barry K."/>
            <person name="Bills G."/>
            <person name="Bluhm B."/>
            <person name="Cannon C."/>
            <person name="Castanera R."/>
            <person name="Culley D."/>
            <person name="Daum C."/>
            <person name="Ezra D."/>
            <person name="Gonzalez J."/>
            <person name="Henrissat B."/>
            <person name="Kuo A."/>
            <person name="Liang C."/>
            <person name="Lipzen A."/>
            <person name="Lutzoni F."/>
            <person name="Magnuson J."/>
            <person name="Mondo S."/>
            <person name="Nolan M."/>
            <person name="Ohm R."/>
            <person name="Pangilinan J."/>
            <person name="Park H.-J."/>
            <person name="Ramirez L."/>
            <person name="Alfaro M."/>
            <person name="Sun H."/>
            <person name="Tritt A."/>
            <person name="Yoshinaga Y."/>
            <person name="Zwiers L.-H."/>
            <person name="Turgeon B."/>
            <person name="Goodwin S."/>
            <person name="Spatafora J."/>
            <person name="Crous P."/>
            <person name="Grigoriev I."/>
        </authorList>
    </citation>
    <scope>NUCLEOTIDE SEQUENCE</scope>
    <source>
        <strain evidence="20">SCOH1-5</strain>
    </source>
</reference>
<evidence type="ECO:0000256" key="16">
    <source>
        <dbReference type="ARBA" id="ARBA00023328"/>
    </source>
</evidence>
<feature type="compositionally biased region" description="Polar residues" evidence="19">
    <location>
        <begin position="31"/>
        <end position="56"/>
    </location>
</feature>
<dbReference type="GO" id="GO:0005874">
    <property type="term" value="C:microtubule"/>
    <property type="evidence" value="ECO:0007669"/>
    <property type="project" value="UniProtKB-KW"/>
</dbReference>
<evidence type="ECO:0000256" key="19">
    <source>
        <dbReference type="SAM" id="MobiDB-lite"/>
    </source>
</evidence>
<evidence type="ECO:0000256" key="10">
    <source>
        <dbReference type="ARBA" id="ARBA00022829"/>
    </source>
</evidence>
<evidence type="ECO:0000256" key="11">
    <source>
        <dbReference type="ARBA" id="ARBA00022838"/>
    </source>
</evidence>
<keyword evidence="16" id="KW-0137">Centromere</keyword>
<comment type="subcellular location">
    <subcellularLocation>
        <location evidence="3">Chromosome</location>
        <location evidence="3">Centromere</location>
        <location evidence="3">Kinetochore</location>
    </subcellularLocation>
    <subcellularLocation>
        <location evidence="2">Cytoplasm</location>
        <location evidence="2">Cytoskeleton</location>
        <location evidence="2">Spindle</location>
    </subcellularLocation>
    <subcellularLocation>
        <location evidence="1">Nucleus</location>
    </subcellularLocation>
</comment>
<dbReference type="GO" id="GO:0000278">
    <property type="term" value="P:mitotic cell cycle"/>
    <property type="evidence" value="ECO:0007669"/>
    <property type="project" value="InterPro"/>
</dbReference>
<evidence type="ECO:0000256" key="1">
    <source>
        <dbReference type="ARBA" id="ARBA00004123"/>
    </source>
</evidence>
<name>A0A6A6FB62_9PEZI</name>
<keyword evidence="13" id="KW-0206">Cytoskeleton</keyword>
<evidence type="ECO:0000256" key="18">
    <source>
        <dbReference type="ARBA" id="ARBA00044358"/>
    </source>
</evidence>
<dbReference type="InterPro" id="IPR013960">
    <property type="entry name" value="DASH_Duo1"/>
</dbReference>
<sequence length="240" mass="26254">MSRRTGTVDTPNFAKLSLDDADEDLFASPESGATTQKHTPGSAISSTQRGQPARAQTKQEIEDARNAQLQAELEKLRHVNGVIEGVTASLTKAQDNMESVRKTVSNASTLLATWTRILSQTEHNQRVILNPNFQGASQDLADIENDEVRRQQEVERRAFEQQRRQEEAQRKAEEEARRRAAAEATRTRAGLNRTRSTRATTSSARGQAAGRGRGLTAATRGPSSYGRVSSATRGRGRGLG</sequence>
<dbReference type="GO" id="GO:0042729">
    <property type="term" value="C:DASH complex"/>
    <property type="evidence" value="ECO:0007669"/>
    <property type="project" value="InterPro"/>
</dbReference>
<protein>
    <recommendedName>
        <fullName evidence="17">DASH complex subunit DUO1</fullName>
    </recommendedName>
    <alternativeName>
        <fullName evidence="18">Outer kinetochore protein DUO1</fullName>
    </alternativeName>
</protein>
<keyword evidence="12" id="KW-0175">Coiled coil</keyword>
<evidence type="ECO:0000256" key="5">
    <source>
        <dbReference type="ARBA" id="ARBA00022454"/>
    </source>
</evidence>
<dbReference type="GO" id="GO:0007059">
    <property type="term" value="P:chromosome segregation"/>
    <property type="evidence" value="ECO:0007669"/>
    <property type="project" value="UniProtKB-KW"/>
</dbReference>
<evidence type="ECO:0000256" key="3">
    <source>
        <dbReference type="ARBA" id="ARBA00004629"/>
    </source>
</evidence>
<evidence type="ECO:0000256" key="4">
    <source>
        <dbReference type="ARBA" id="ARBA00005366"/>
    </source>
</evidence>
<dbReference type="GO" id="GO:0072686">
    <property type="term" value="C:mitotic spindle"/>
    <property type="evidence" value="ECO:0007669"/>
    <property type="project" value="InterPro"/>
</dbReference>
<dbReference type="PANTHER" id="PTHR28216">
    <property type="entry name" value="DASH COMPLEX SUBUNIT DUO1"/>
    <property type="match status" value="1"/>
</dbReference>
<keyword evidence="6" id="KW-0963">Cytoplasm</keyword>
<gene>
    <name evidence="20" type="ORF">CERZMDRAFT_113140</name>
</gene>
<proteinExistence type="inferred from homology"/>
<dbReference type="AlphaFoldDB" id="A0A6A6FB62"/>
<accession>A0A6A6FB62</accession>
<evidence type="ECO:0000313" key="20">
    <source>
        <dbReference type="EMBL" id="KAF2210585.1"/>
    </source>
</evidence>
<evidence type="ECO:0000256" key="17">
    <source>
        <dbReference type="ARBA" id="ARBA00044152"/>
    </source>
</evidence>
<keyword evidence="5" id="KW-0158">Chromosome</keyword>
<feature type="compositionally biased region" description="Basic and acidic residues" evidence="19">
    <location>
        <begin position="154"/>
        <end position="181"/>
    </location>
</feature>
<evidence type="ECO:0000256" key="7">
    <source>
        <dbReference type="ARBA" id="ARBA00022618"/>
    </source>
</evidence>
<comment type="similarity">
    <text evidence="4">Belongs to the DASH complex DUO1 family.</text>
</comment>
<feature type="region of interest" description="Disordered" evidence="19">
    <location>
        <begin position="1"/>
        <end position="61"/>
    </location>
</feature>
<evidence type="ECO:0000256" key="6">
    <source>
        <dbReference type="ARBA" id="ARBA00022490"/>
    </source>
</evidence>
<keyword evidence="9" id="KW-0498">Mitosis</keyword>
<dbReference type="EMBL" id="ML992680">
    <property type="protein sequence ID" value="KAF2210585.1"/>
    <property type="molecule type" value="Genomic_DNA"/>
</dbReference>
<dbReference type="GO" id="GO:0051301">
    <property type="term" value="P:cell division"/>
    <property type="evidence" value="ECO:0007669"/>
    <property type="project" value="UniProtKB-KW"/>
</dbReference>
<feature type="compositionally biased region" description="Polar residues" evidence="19">
    <location>
        <begin position="1"/>
        <end position="10"/>
    </location>
</feature>
<keyword evidence="14" id="KW-0539">Nucleus</keyword>
<keyword evidence="10" id="KW-0159">Chromosome partition</keyword>
<evidence type="ECO:0000256" key="9">
    <source>
        <dbReference type="ARBA" id="ARBA00022776"/>
    </source>
</evidence>
<evidence type="ECO:0000313" key="21">
    <source>
        <dbReference type="Proteomes" id="UP000799539"/>
    </source>
</evidence>
<evidence type="ECO:0000256" key="12">
    <source>
        <dbReference type="ARBA" id="ARBA00023054"/>
    </source>
</evidence>
<feature type="compositionally biased region" description="Low complexity" evidence="19">
    <location>
        <begin position="182"/>
        <end position="221"/>
    </location>
</feature>
<keyword evidence="8" id="KW-0493">Microtubule</keyword>
<keyword evidence="15" id="KW-0131">Cell cycle</keyword>
<evidence type="ECO:0000256" key="14">
    <source>
        <dbReference type="ARBA" id="ARBA00023242"/>
    </source>
</evidence>
<keyword evidence="7" id="KW-0132">Cell division</keyword>
<organism evidence="20 21">
    <name type="scientific">Cercospora zeae-maydis SCOH1-5</name>
    <dbReference type="NCBI Taxonomy" id="717836"/>
    <lineage>
        <taxon>Eukaryota</taxon>
        <taxon>Fungi</taxon>
        <taxon>Dikarya</taxon>
        <taxon>Ascomycota</taxon>
        <taxon>Pezizomycotina</taxon>
        <taxon>Dothideomycetes</taxon>
        <taxon>Dothideomycetidae</taxon>
        <taxon>Mycosphaerellales</taxon>
        <taxon>Mycosphaerellaceae</taxon>
        <taxon>Cercospora</taxon>
    </lineage>
</organism>
<evidence type="ECO:0000256" key="13">
    <source>
        <dbReference type="ARBA" id="ARBA00023212"/>
    </source>
</evidence>
<keyword evidence="21" id="KW-1185">Reference proteome</keyword>
<keyword evidence="11" id="KW-0995">Kinetochore</keyword>
<dbReference type="OrthoDB" id="5599235at2759"/>
<dbReference type="PANTHER" id="PTHR28216:SF1">
    <property type="entry name" value="DASH COMPLEX SUBUNIT DUO1"/>
    <property type="match status" value="1"/>
</dbReference>
<feature type="region of interest" description="Disordered" evidence="19">
    <location>
        <begin position="154"/>
        <end position="240"/>
    </location>
</feature>
<evidence type="ECO:0000256" key="2">
    <source>
        <dbReference type="ARBA" id="ARBA00004186"/>
    </source>
</evidence>